<proteinExistence type="predicted"/>
<organism evidence="1 2">
    <name type="scientific">Cecembia rubra</name>
    <dbReference type="NCBI Taxonomy" id="1485585"/>
    <lineage>
        <taxon>Bacteria</taxon>
        <taxon>Pseudomonadati</taxon>
        <taxon>Bacteroidota</taxon>
        <taxon>Cytophagia</taxon>
        <taxon>Cytophagales</taxon>
        <taxon>Cyclobacteriaceae</taxon>
        <taxon>Cecembia</taxon>
    </lineage>
</organism>
<keyword evidence="2" id="KW-1185">Reference proteome</keyword>
<dbReference type="AlphaFoldDB" id="A0A2P8EAU3"/>
<sequence length="54" mass="5744">MADNFYIGANLSAFPNCSFATQISEGVTSEICSFSSCTELPVPTLFKVIFSTVG</sequence>
<comment type="caution">
    <text evidence="1">The sequence shown here is derived from an EMBL/GenBank/DDBJ whole genome shotgun (WGS) entry which is preliminary data.</text>
</comment>
<accession>A0A2P8EAU3</accession>
<evidence type="ECO:0000313" key="1">
    <source>
        <dbReference type="EMBL" id="PSL06586.1"/>
    </source>
</evidence>
<gene>
    <name evidence="1" type="ORF">CLV48_102403</name>
</gene>
<dbReference type="EMBL" id="PYGF01000002">
    <property type="protein sequence ID" value="PSL06586.1"/>
    <property type="molecule type" value="Genomic_DNA"/>
</dbReference>
<protein>
    <submittedName>
        <fullName evidence="1">Uncharacterized protein</fullName>
    </submittedName>
</protein>
<name>A0A2P8EAU3_9BACT</name>
<evidence type="ECO:0000313" key="2">
    <source>
        <dbReference type="Proteomes" id="UP000240708"/>
    </source>
</evidence>
<dbReference type="Proteomes" id="UP000240708">
    <property type="component" value="Unassembled WGS sequence"/>
</dbReference>
<reference evidence="1 2" key="1">
    <citation type="submission" date="2018-03" db="EMBL/GenBank/DDBJ databases">
        <title>Genomic Encyclopedia of Archaeal and Bacterial Type Strains, Phase II (KMG-II): from individual species to whole genera.</title>
        <authorList>
            <person name="Goeker M."/>
        </authorList>
    </citation>
    <scope>NUCLEOTIDE SEQUENCE [LARGE SCALE GENOMIC DNA]</scope>
    <source>
        <strain evidence="1 2">DSM 28057</strain>
    </source>
</reference>